<accession>A0A381S1J9</accession>
<evidence type="ECO:0000256" key="3">
    <source>
        <dbReference type="ARBA" id="ARBA00022692"/>
    </source>
</evidence>
<dbReference type="GO" id="GO:0071709">
    <property type="term" value="P:membrane assembly"/>
    <property type="evidence" value="ECO:0007669"/>
    <property type="project" value="InterPro"/>
</dbReference>
<evidence type="ECO:0000313" key="9">
    <source>
        <dbReference type="EMBL" id="SUZ97188.1"/>
    </source>
</evidence>
<dbReference type="NCBIfam" id="TIGR03303">
    <property type="entry name" value="OM_YaeT"/>
    <property type="match status" value="1"/>
</dbReference>
<organism evidence="9">
    <name type="scientific">marine metagenome</name>
    <dbReference type="NCBI Taxonomy" id="408172"/>
    <lineage>
        <taxon>unclassified sequences</taxon>
        <taxon>metagenomes</taxon>
        <taxon>ecological metagenomes</taxon>
    </lineage>
</organism>
<proteinExistence type="predicted"/>
<keyword evidence="4" id="KW-0732">Signal</keyword>
<dbReference type="PANTHER" id="PTHR12815:SF47">
    <property type="entry name" value="TRANSLOCATION AND ASSEMBLY MODULE SUBUNIT TAMA"/>
    <property type="match status" value="1"/>
</dbReference>
<keyword evidence="3" id="KW-0812">Transmembrane</keyword>
<dbReference type="EMBL" id="UINC01002485">
    <property type="protein sequence ID" value="SUZ97188.1"/>
    <property type="molecule type" value="Genomic_DNA"/>
</dbReference>
<protein>
    <recommendedName>
        <fullName evidence="8">POTRA domain-containing protein</fullName>
    </recommendedName>
</protein>
<name>A0A381S1J9_9ZZZZ</name>
<dbReference type="PROSITE" id="PS51779">
    <property type="entry name" value="POTRA"/>
    <property type="match status" value="2"/>
</dbReference>
<dbReference type="Gene3D" id="3.10.20.310">
    <property type="entry name" value="membrane protein fhac"/>
    <property type="match status" value="5"/>
</dbReference>
<evidence type="ECO:0000256" key="1">
    <source>
        <dbReference type="ARBA" id="ARBA00004370"/>
    </source>
</evidence>
<dbReference type="Gene3D" id="2.40.160.50">
    <property type="entry name" value="membrane protein fhac: a member of the omp85/tpsb transporter family"/>
    <property type="match status" value="1"/>
</dbReference>
<gene>
    <name evidence="9" type="ORF">METZ01_LOCUS50042</name>
</gene>
<evidence type="ECO:0000256" key="4">
    <source>
        <dbReference type="ARBA" id="ARBA00022729"/>
    </source>
</evidence>
<evidence type="ECO:0000259" key="8">
    <source>
        <dbReference type="PROSITE" id="PS51779"/>
    </source>
</evidence>
<reference evidence="9" key="1">
    <citation type="submission" date="2018-05" db="EMBL/GenBank/DDBJ databases">
        <authorList>
            <person name="Lanie J.A."/>
            <person name="Ng W.-L."/>
            <person name="Kazmierczak K.M."/>
            <person name="Andrzejewski T.M."/>
            <person name="Davidsen T.M."/>
            <person name="Wayne K.J."/>
            <person name="Tettelin H."/>
            <person name="Glass J.I."/>
            <person name="Rusch D."/>
            <person name="Podicherti R."/>
            <person name="Tsui H.-C.T."/>
            <person name="Winkler M.E."/>
        </authorList>
    </citation>
    <scope>NUCLEOTIDE SEQUENCE</scope>
</reference>
<dbReference type="InterPro" id="IPR034746">
    <property type="entry name" value="POTRA"/>
</dbReference>
<feature type="domain" description="POTRA" evidence="8">
    <location>
        <begin position="187"/>
        <end position="274"/>
    </location>
</feature>
<feature type="domain" description="POTRA" evidence="8">
    <location>
        <begin position="277"/>
        <end position="355"/>
    </location>
</feature>
<keyword evidence="7" id="KW-0998">Cell outer membrane</keyword>
<dbReference type="InterPro" id="IPR023707">
    <property type="entry name" value="OM_assembly_BamA"/>
</dbReference>
<keyword evidence="6" id="KW-0472">Membrane</keyword>
<comment type="subcellular location">
    <subcellularLocation>
        <location evidence="1">Membrane</location>
    </subcellularLocation>
</comment>
<dbReference type="Pfam" id="PF07244">
    <property type="entry name" value="POTRA"/>
    <property type="match status" value="5"/>
</dbReference>
<dbReference type="PANTHER" id="PTHR12815">
    <property type="entry name" value="SORTING AND ASSEMBLY MACHINERY SAMM50 PROTEIN FAMILY MEMBER"/>
    <property type="match status" value="1"/>
</dbReference>
<dbReference type="PIRSF" id="PIRSF006076">
    <property type="entry name" value="OM_assembly_OMP85"/>
    <property type="match status" value="1"/>
</dbReference>
<keyword evidence="5" id="KW-0677">Repeat</keyword>
<evidence type="ECO:0000256" key="5">
    <source>
        <dbReference type="ARBA" id="ARBA00022737"/>
    </source>
</evidence>
<dbReference type="InterPro" id="IPR010827">
    <property type="entry name" value="BamA/TamA_POTRA"/>
</dbReference>
<evidence type="ECO:0000256" key="7">
    <source>
        <dbReference type="ARBA" id="ARBA00023237"/>
    </source>
</evidence>
<keyword evidence="2" id="KW-1134">Transmembrane beta strand</keyword>
<evidence type="ECO:0000256" key="6">
    <source>
        <dbReference type="ARBA" id="ARBA00023136"/>
    </source>
</evidence>
<dbReference type="GO" id="GO:0019867">
    <property type="term" value="C:outer membrane"/>
    <property type="evidence" value="ECO:0007669"/>
    <property type="project" value="InterPro"/>
</dbReference>
<dbReference type="InterPro" id="IPR000184">
    <property type="entry name" value="Bac_surfAg_D15"/>
</dbReference>
<dbReference type="AlphaFoldDB" id="A0A381S1J9"/>
<dbReference type="Pfam" id="PF01103">
    <property type="entry name" value="Omp85"/>
    <property type="match status" value="1"/>
</dbReference>
<evidence type="ECO:0000256" key="2">
    <source>
        <dbReference type="ARBA" id="ARBA00022452"/>
    </source>
</evidence>
<dbReference type="InterPro" id="IPR039910">
    <property type="entry name" value="D15-like"/>
</dbReference>
<sequence>MINKLLFSLFFVMTISFAQSPQEIKLLSVEVNGNVLATDDMIRYTAGLRVGRIIKSGDFARSVKRLWNLGMFKNVQIILNDETSEGISITILVEENPIVGAIRYEGNKKIKDSKFEEEIKLIIGQRIKPHLIKETIQKIKDLYSEEGFLLAKINGEIEETTADNLKNKKAKDLTKDIVFYITENKKVKIGKIIFEGNDAFSDRRLRRVLKETKQQRWYLFWRSYFDKNKYSEDKESLVAFYRNKGYRDLVISSDSISYRKNKRRMNLHLHIFEGPRYKYGQFSLEGNILYSDDELKRRLGLSVGDYFNEEEFNSAVYERMQGLYMDRGYIYSQIETQMTPVGEDSLDIHFVIIENKKVYVRNILISGNTKTRENVVRRELKIFPGDVFNRNKLIRSQREVWILNYFSNVIPDVIQVDEDEVDLDISVEEKSADRAQANIGFTGEYGITGGGGVEFNNFRGLGQRLNLSFNTGTNYSVYQTPSKYRSVSLSFTDPMVMDTPNLVGFSVFYTFRGAATNYSFPLDFSMFGGSLSWGRRFRWPDDFFRGHWVLRGVQKEYSAESSTSTDLGPYENLLGQISQGFNITQVITRDSRNRPEFTTSGSRFSLETTISGGPLGGNEDFHKHVLNLEWFTPTFWKFVLMSSIKLGAIKPLQSSNKELSIVPFDEKFIMGGNGIPYGNMLRGYPDNSIGPLTTSGRPIGGSGMIKFTSEFRIPFSENPVVYGLVFGEMGNVWDTLDMTEPFGLTRTGPLSLKRSAGVGFRFFMPMLGMLGFDMGYGFDDITGIGKPQGWTYTITFGQPF</sequence>